<dbReference type="PANTHER" id="PTHR15204">
    <property type="entry name" value="LARGE PROLINE-RICH PROTEIN BAG6"/>
    <property type="match status" value="1"/>
</dbReference>
<dbReference type="PROSITE" id="PS50053">
    <property type="entry name" value="UBIQUITIN_2"/>
    <property type="match status" value="1"/>
</dbReference>
<feature type="region of interest" description="Disordered" evidence="1">
    <location>
        <begin position="440"/>
        <end position="477"/>
    </location>
</feature>
<dbReference type="InterPro" id="IPR000626">
    <property type="entry name" value="Ubiquitin-like_dom"/>
</dbReference>
<feature type="region of interest" description="Disordered" evidence="1">
    <location>
        <begin position="736"/>
        <end position="808"/>
    </location>
</feature>
<dbReference type="GO" id="GO:0031593">
    <property type="term" value="F:polyubiquitin modification-dependent protein binding"/>
    <property type="evidence" value="ECO:0007669"/>
    <property type="project" value="TreeGrafter"/>
</dbReference>
<dbReference type="SUPFAM" id="SSF54236">
    <property type="entry name" value="Ubiquitin-like"/>
    <property type="match status" value="1"/>
</dbReference>
<dbReference type="GO" id="GO:0071818">
    <property type="term" value="C:BAT3 complex"/>
    <property type="evidence" value="ECO:0007669"/>
    <property type="project" value="TreeGrafter"/>
</dbReference>
<protein>
    <submittedName>
        <fullName evidence="3">Ubiquitin-like protein, regulator of apoptosis</fullName>
    </submittedName>
</protein>
<dbReference type="PANTHER" id="PTHR15204:SF0">
    <property type="entry name" value="LARGE PROLINE-RICH PROTEIN BAG6"/>
    <property type="match status" value="1"/>
</dbReference>
<dbReference type="InterPro" id="IPR019956">
    <property type="entry name" value="Ubiquitin_dom"/>
</dbReference>
<dbReference type="RefSeq" id="XP_024586385.1">
    <property type="nucleotide sequence ID" value="XM_024721270.1"/>
</dbReference>
<accession>A0A0P1B6K0</accession>
<dbReference type="Gene3D" id="3.10.20.90">
    <property type="entry name" value="Phosphatidylinositol 3-kinase Catalytic Subunit, Chain A, domain 1"/>
    <property type="match status" value="1"/>
</dbReference>
<dbReference type="STRING" id="4781.A0A0P1B6K0"/>
<feature type="region of interest" description="Disordered" evidence="1">
    <location>
        <begin position="1"/>
        <end position="29"/>
    </location>
</feature>
<feature type="compositionally biased region" description="Polar residues" evidence="1">
    <location>
        <begin position="7"/>
        <end position="18"/>
    </location>
</feature>
<dbReference type="SMART" id="SM00213">
    <property type="entry name" value="UBQ"/>
    <property type="match status" value="1"/>
</dbReference>
<dbReference type="SUPFAM" id="SSF54160">
    <property type="entry name" value="Chromo domain-like"/>
    <property type="match status" value="1"/>
</dbReference>
<feature type="region of interest" description="Disordered" evidence="1">
    <location>
        <begin position="240"/>
        <end position="264"/>
    </location>
</feature>
<feature type="region of interest" description="Disordered" evidence="1">
    <location>
        <begin position="679"/>
        <end position="714"/>
    </location>
</feature>
<dbReference type="Pfam" id="PF00240">
    <property type="entry name" value="ubiquitin"/>
    <property type="match status" value="1"/>
</dbReference>
<feature type="region of interest" description="Disordered" evidence="1">
    <location>
        <begin position="640"/>
        <end position="661"/>
    </location>
</feature>
<feature type="domain" description="Ubiquitin-like" evidence="2">
    <location>
        <begin position="38"/>
        <end position="113"/>
    </location>
</feature>
<dbReference type="AlphaFoldDB" id="A0A0P1B6K0"/>
<dbReference type="PRINTS" id="PR00348">
    <property type="entry name" value="UBIQUITIN"/>
</dbReference>
<feature type="region of interest" description="Disordered" evidence="1">
    <location>
        <begin position="532"/>
        <end position="556"/>
    </location>
</feature>
<evidence type="ECO:0000313" key="3">
    <source>
        <dbReference type="EMBL" id="CEG50016.1"/>
    </source>
</evidence>
<dbReference type="InterPro" id="IPR029071">
    <property type="entry name" value="Ubiquitin-like_domsf"/>
</dbReference>
<dbReference type="OrthoDB" id="428577at2759"/>
<dbReference type="GO" id="GO:0036503">
    <property type="term" value="P:ERAD pathway"/>
    <property type="evidence" value="ECO:0007669"/>
    <property type="project" value="TreeGrafter"/>
</dbReference>
<organism evidence="3 4">
    <name type="scientific">Plasmopara halstedii</name>
    <name type="common">Downy mildew of sunflower</name>
    <dbReference type="NCBI Taxonomy" id="4781"/>
    <lineage>
        <taxon>Eukaryota</taxon>
        <taxon>Sar</taxon>
        <taxon>Stramenopiles</taxon>
        <taxon>Oomycota</taxon>
        <taxon>Peronosporomycetes</taxon>
        <taxon>Peronosporales</taxon>
        <taxon>Peronosporaceae</taxon>
        <taxon>Plasmopara</taxon>
    </lineage>
</organism>
<dbReference type="GeneID" id="36402801"/>
<evidence type="ECO:0000256" key="1">
    <source>
        <dbReference type="SAM" id="MobiDB-lite"/>
    </source>
</evidence>
<feature type="compositionally biased region" description="Low complexity" evidence="1">
    <location>
        <begin position="759"/>
        <end position="776"/>
    </location>
</feature>
<feature type="compositionally biased region" description="Acidic residues" evidence="1">
    <location>
        <begin position="797"/>
        <end position="808"/>
    </location>
</feature>
<proteinExistence type="predicted"/>
<dbReference type="OMA" id="QGILTMR"/>
<dbReference type="GO" id="GO:0051787">
    <property type="term" value="F:misfolded protein binding"/>
    <property type="evidence" value="ECO:0007669"/>
    <property type="project" value="TreeGrafter"/>
</dbReference>
<dbReference type="Proteomes" id="UP000054928">
    <property type="component" value="Unassembled WGS sequence"/>
</dbReference>
<feature type="compositionally biased region" description="Basic and acidic residues" evidence="1">
    <location>
        <begin position="240"/>
        <end position="249"/>
    </location>
</feature>
<dbReference type="CDD" id="cd20104">
    <property type="entry name" value="MBT_PHF20L1-like"/>
    <property type="match status" value="1"/>
</dbReference>
<feature type="compositionally biased region" description="Polar residues" evidence="1">
    <location>
        <begin position="782"/>
        <end position="793"/>
    </location>
</feature>
<evidence type="ECO:0000259" key="2">
    <source>
        <dbReference type="PROSITE" id="PS50053"/>
    </source>
</evidence>
<reference evidence="4" key="1">
    <citation type="submission" date="2014-09" db="EMBL/GenBank/DDBJ databases">
        <authorList>
            <person name="Sharma Rahul"/>
            <person name="Thines Marco"/>
        </authorList>
    </citation>
    <scope>NUCLEOTIDE SEQUENCE [LARGE SCALE GENOMIC DNA]</scope>
</reference>
<dbReference type="Gene3D" id="2.30.30.140">
    <property type="match status" value="1"/>
</dbReference>
<name>A0A0P1B6K0_PLAHL</name>
<feature type="compositionally biased region" description="Polar residues" evidence="1">
    <location>
        <begin position="687"/>
        <end position="706"/>
    </location>
</feature>
<feature type="compositionally biased region" description="Polar residues" evidence="1">
    <location>
        <begin position="458"/>
        <end position="475"/>
    </location>
</feature>
<dbReference type="InterPro" id="IPR016197">
    <property type="entry name" value="Chromo-like_dom_sf"/>
</dbReference>
<keyword evidence="4" id="KW-1185">Reference proteome</keyword>
<sequence length="808" mass="88546">MADNASPAMSSPNLIQTPPDSPQDATEMHTSSFNDNALRLRLKTLDERVFNVEAASSMSVADFRAKVALATAIPASRQRLIYRGKLMKDGAVLATYDLQDGHTVHLVVKLPATTNTTHTDARPREVNGPAWNLANLRSVLRRTGESITTSQPLPMLRELLGDVAETPRATAVNVGLSNLNGSRHLNATPADTSHEMIEGMENSNLTGLNNEIVTSVVDLEHMTQGILTMRTVLSTAISEQERDSQQQDERIEENEQQTESQTQIRRSSRQFFVGQWLDVKDTVNQWLESTVMDIADGKILIHYHGWPTRWDEWIDVDSDRIAAFRTRTLHTHNAQRMSPVPTTRVPSAPRVGDNDVRQLVINVRNLMGEMMPHINRLAVLCEEDLQRDQIPSVDSVPSASTTLGARESEVSEVAHLVAPLFDRFGRLLIDSANHLDPLLRPELQGSSQRQRMRHTLTSRRGNGENTQLQATADTNSAEDQDNALLFRDLIATSPNVARESSQSRRSIDVHIHAIVAPASLSAFASLAQGNNVASNSGGGPRRRVQSPSTPPIGRSFATLDDIQTIEDESDQSRVPLLDAYRRRSHSESSQQRAVARDLDNFLSNDFIGSSFGHDNDEHDSDDESNHSFAMEAGQLAYRSLSSSSHIVSPRTPQSGNSPRISSNFIGVIPEVAAAEERLREAEEATAYSSNNDNGSANGRTSSTVAEPSTSSPTAFPSFLEVLRRTLSGVRSFVHSDESSSSFDHMNDGVQVGPSHSLTSELDSSVSVPNSSFLSTPPLSPLVQSSTENLLTSPSDSSIDEELDLDEVD</sequence>
<evidence type="ECO:0000313" key="4">
    <source>
        <dbReference type="Proteomes" id="UP000054928"/>
    </source>
</evidence>
<dbReference type="EMBL" id="CCYD01003101">
    <property type="protein sequence ID" value="CEG50016.1"/>
    <property type="molecule type" value="Genomic_DNA"/>
</dbReference>